<name>A0AAE1DQ21_9GAST</name>
<accession>A0AAE1DQ21</accession>
<keyword evidence="2" id="KW-1185">Reference proteome</keyword>
<dbReference type="Proteomes" id="UP001283361">
    <property type="component" value="Unassembled WGS sequence"/>
</dbReference>
<proteinExistence type="predicted"/>
<gene>
    <name evidence="1" type="ORF">RRG08_013155</name>
</gene>
<comment type="caution">
    <text evidence="1">The sequence shown here is derived from an EMBL/GenBank/DDBJ whole genome shotgun (WGS) entry which is preliminary data.</text>
</comment>
<dbReference type="EMBL" id="JAWDGP010002895">
    <property type="protein sequence ID" value="KAK3778891.1"/>
    <property type="molecule type" value="Genomic_DNA"/>
</dbReference>
<evidence type="ECO:0000313" key="2">
    <source>
        <dbReference type="Proteomes" id="UP001283361"/>
    </source>
</evidence>
<evidence type="ECO:0000313" key="1">
    <source>
        <dbReference type="EMBL" id="KAK3778891.1"/>
    </source>
</evidence>
<reference evidence="1" key="1">
    <citation type="journal article" date="2023" name="G3 (Bethesda)">
        <title>A reference genome for the long-term kleptoplast-retaining sea slug Elysia crispata morphotype clarki.</title>
        <authorList>
            <person name="Eastman K.E."/>
            <person name="Pendleton A.L."/>
            <person name="Shaikh M.A."/>
            <person name="Suttiyut T."/>
            <person name="Ogas R."/>
            <person name="Tomko P."/>
            <person name="Gavelis G."/>
            <person name="Widhalm J.R."/>
            <person name="Wisecaver J.H."/>
        </authorList>
    </citation>
    <scope>NUCLEOTIDE SEQUENCE</scope>
    <source>
        <strain evidence="1">ECLA1</strain>
    </source>
</reference>
<sequence length="107" mass="12112">MLRRIRATCAPGKSCQLSPLRQVSRYFHPMFSPPKKSIVWVNYFDNDNTKAGHLLELGDDYCARETVTVPRDSPAIPNSQFICASSVQPELRELSTAKFTTCRSTFI</sequence>
<organism evidence="1 2">
    <name type="scientific">Elysia crispata</name>
    <name type="common">lettuce slug</name>
    <dbReference type="NCBI Taxonomy" id="231223"/>
    <lineage>
        <taxon>Eukaryota</taxon>
        <taxon>Metazoa</taxon>
        <taxon>Spiralia</taxon>
        <taxon>Lophotrochozoa</taxon>
        <taxon>Mollusca</taxon>
        <taxon>Gastropoda</taxon>
        <taxon>Heterobranchia</taxon>
        <taxon>Euthyneura</taxon>
        <taxon>Panpulmonata</taxon>
        <taxon>Sacoglossa</taxon>
        <taxon>Placobranchoidea</taxon>
        <taxon>Plakobranchidae</taxon>
        <taxon>Elysia</taxon>
    </lineage>
</organism>
<dbReference type="AlphaFoldDB" id="A0AAE1DQ21"/>
<protein>
    <submittedName>
        <fullName evidence="1">Uncharacterized protein</fullName>
    </submittedName>
</protein>